<keyword evidence="2" id="KW-1185">Reference proteome</keyword>
<name>A0A251TR35_HELAN</name>
<sequence>MFAQIFNIDFNPQPYSLGITLHTVWLGHFRYSTQHTWGLLSLHRSSSYFLLPYQYPD</sequence>
<gene>
    <name evidence="1" type="ORF">HannXRQ_Chr10g0318231</name>
</gene>
<evidence type="ECO:0000313" key="2">
    <source>
        <dbReference type="Proteomes" id="UP000215914"/>
    </source>
</evidence>
<reference evidence="2" key="1">
    <citation type="journal article" date="2017" name="Nature">
        <title>The sunflower genome provides insights into oil metabolism, flowering and Asterid evolution.</title>
        <authorList>
            <person name="Badouin H."/>
            <person name="Gouzy J."/>
            <person name="Grassa C.J."/>
            <person name="Murat F."/>
            <person name="Staton S.E."/>
            <person name="Cottret L."/>
            <person name="Lelandais-Briere C."/>
            <person name="Owens G.L."/>
            <person name="Carrere S."/>
            <person name="Mayjonade B."/>
            <person name="Legrand L."/>
            <person name="Gill N."/>
            <person name="Kane N.C."/>
            <person name="Bowers J.E."/>
            <person name="Hubner S."/>
            <person name="Bellec A."/>
            <person name="Berard A."/>
            <person name="Berges H."/>
            <person name="Blanchet N."/>
            <person name="Boniface M.C."/>
            <person name="Brunel D."/>
            <person name="Catrice O."/>
            <person name="Chaidir N."/>
            <person name="Claudel C."/>
            <person name="Donnadieu C."/>
            <person name="Faraut T."/>
            <person name="Fievet G."/>
            <person name="Helmstetter N."/>
            <person name="King M."/>
            <person name="Knapp S.J."/>
            <person name="Lai Z."/>
            <person name="Le Paslier M.C."/>
            <person name="Lippi Y."/>
            <person name="Lorenzon L."/>
            <person name="Mandel J.R."/>
            <person name="Marage G."/>
            <person name="Marchand G."/>
            <person name="Marquand E."/>
            <person name="Bret-Mestries E."/>
            <person name="Morien E."/>
            <person name="Nambeesan S."/>
            <person name="Nguyen T."/>
            <person name="Pegot-Espagnet P."/>
            <person name="Pouilly N."/>
            <person name="Raftis F."/>
            <person name="Sallet E."/>
            <person name="Schiex T."/>
            <person name="Thomas J."/>
            <person name="Vandecasteele C."/>
            <person name="Vares D."/>
            <person name="Vear F."/>
            <person name="Vautrin S."/>
            <person name="Crespi M."/>
            <person name="Mangin B."/>
            <person name="Burke J.M."/>
            <person name="Salse J."/>
            <person name="Munos S."/>
            <person name="Vincourt P."/>
            <person name="Rieseberg L.H."/>
            <person name="Langlade N.B."/>
        </authorList>
    </citation>
    <scope>NUCLEOTIDE SEQUENCE [LARGE SCALE GENOMIC DNA]</scope>
    <source>
        <strain evidence="2">cv. SF193</strain>
    </source>
</reference>
<dbReference type="EMBL" id="CM007899">
    <property type="protein sequence ID" value="OTG13229.1"/>
    <property type="molecule type" value="Genomic_DNA"/>
</dbReference>
<dbReference type="AlphaFoldDB" id="A0A251TR35"/>
<organism evidence="1 2">
    <name type="scientific">Helianthus annuus</name>
    <name type="common">Common sunflower</name>
    <dbReference type="NCBI Taxonomy" id="4232"/>
    <lineage>
        <taxon>Eukaryota</taxon>
        <taxon>Viridiplantae</taxon>
        <taxon>Streptophyta</taxon>
        <taxon>Embryophyta</taxon>
        <taxon>Tracheophyta</taxon>
        <taxon>Spermatophyta</taxon>
        <taxon>Magnoliopsida</taxon>
        <taxon>eudicotyledons</taxon>
        <taxon>Gunneridae</taxon>
        <taxon>Pentapetalae</taxon>
        <taxon>asterids</taxon>
        <taxon>campanulids</taxon>
        <taxon>Asterales</taxon>
        <taxon>Asteraceae</taxon>
        <taxon>Asteroideae</taxon>
        <taxon>Heliantheae alliance</taxon>
        <taxon>Heliantheae</taxon>
        <taxon>Helianthus</taxon>
    </lineage>
</organism>
<evidence type="ECO:0000313" key="1">
    <source>
        <dbReference type="EMBL" id="OTG13229.1"/>
    </source>
</evidence>
<dbReference type="InParanoid" id="A0A251TR35"/>
<proteinExistence type="predicted"/>
<dbReference type="Proteomes" id="UP000215914">
    <property type="component" value="Chromosome 10"/>
</dbReference>
<accession>A0A251TR35</accession>
<protein>
    <submittedName>
        <fullName evidence="1">Uncharacterized protein</fullName>
    </submittedName>
</protein>